<evidence type="ECO:0000256" key="1">
    <source>
        <dbReference type="SAM" id="Phobius"/>
    </source>
</evidence>
<feature type="transmembrane region" description="Helical" evidence="1">
    <location>
        <begin position="32"/>
        <end position="55"/>
    </location>
</feature>
<protein>
    <submittedName>
        <fullName evidence="2">Uncharacterized protein</fullName>
    </submittedName>
</protein>
<organism evidence="2 3">
    <name type="scientific">Mycena metata</name>
    <dbReference type="NCBI Taxonomy" id="1033252"/>
    <lineage>
        <taxon>Eukaryota</taxon>
        <taxon>Fungi</taxon>
        <taxon>Dikarya</taxon>
        <taxon>Basidiomycota</taxon>
        <taxon>Agaricomycotina</taxon>
        <taxon>Agaricomycetes</taxon>
        <taxon>Agaricomycetidae</taxon>
        <taxon>Agaricales</taxon>
        <taxon>Marasmiineae</taxon>
        <taxon>Mycenaceae</taxon>
        <taxon>Mycena</taxon>
    </lineage>
</organism>
<sequence>MYTFVSQLDMALYPGPLAEPLGEMAPLTVKDVITLSATIVGPCIALSCASLSGVFSASPALAAQAIIIPASPGFVFVPAVGLGAVLFAVATCCLVFVGGYCGRWAGRSEA</sequence>
<keyword evidence="1" id="KW-0812">Transmembrane</keyword>
<comment type="caution">
    <text evidence="2">The sequence shown here is derived from an EMBL/GenBank/DDBJ whole genome shotgun (WGS) entry which is preliminary data.</text>
</comment>
<dbReference type="AlphaFoldDB" id="A0AAD7JDF8"/>
<keyword evidence="1" id="KW-1133">Transmembrane helix</keyword>
<keyword evidence="1" id="KW-0472">Membrane</keyword>
<accession>A0AAD7JDF8</accession>
<evidence type="ECO:0000313" key="2">
    <source>
        <dbReference type="EMBL" id="KAJ7761000.1"/>
    </source>
</evidence>
<name>A0AAD7JDF8_9AGAR</name>
<dbReference type="Proteomes" id="UP001215598">
    <property type="component" value="Unassembled WGS sequence"/>
</dbReference>
<keyword evidence="3" id="KW-1185">Reference proteome</keyword>
<gene>
    <name evidence="2" type="ORF">B0H16DRAFT_1531429</name>
</gene>
<dbReference type="EMBL" id="JARKIB010000036">
    <property type="protein sequence ID" value="KAJ7761000.1"/>
    <property type="molecule type" value="Genomic_DNA"/>
</dbReference>
<reference evidence="2" key="1">
    <citation type="submission" date="2023-03" db="EMBL/GenBank/DDBJ databases">
        <title>Massive genome expansion in bonnet fungi (Mycena s.s.) driven by repeated elements and novel gene families across ecological guilds.</title>
        <authorList>
            <consortium name="Lawrence Berkeley National Laboratory"/>
            <person name="Harder C.B."/>
            <person name="Miyauchi S."/>
            <person name="Viragh M."/>
            <person name="Kuo A."/>
            <person name="Thoen E."/>
            <person name="Andreopoulos B."/>
            <person name="Lu D."/>
            <person name="Skrede I."/>
            <person name="Drula E."/>
            <person name="Henrissat B."/>
            <person name="Morin E."/>
            <person name="Kohler A."/>
            <person name="Barry K."/>
            <person name="LaButti K."/>
            <person name="Morin E."/>
            <person name="Salamov A."/>
            <person name="Lipzen A."/>
            <person name="Mereny Z."/>
            <person name="Hegedus B."/>
            <person name="Baldrian P."/>
            <person name="Stursova M."/>
            <person name="Weitz H."/>
            <person name="Taylor A."/>
            <person name="Grigoriev I.V."/>
            <person name="Nagy L.G."/>
            <person name="Martin F."/>
            <person name="Kauserud H."/>
        </authorList>
    </citation>
    <scope>NUCLEOTIDE SEQUENCE</scope>
    <source>
        <strain evidence="2">CBHHK182m</strain>
    </source>
</reference>
<feature type="transmembrane region" description="Helical" evidence="1">
    <location>
        <begin position="75"/>
        <end position="97"/>
    </location>
</feature>
<evidence type="ECO:0000313" key="3">
    <source>
        <dbReference type="Proteomes" id="UP001215598"/>
    </source>
</evidence>
<proteinExistence type="predicted"/>